<dbReference type="SUPFAM" id="SSF50965">
    <property type="entry name" value="Galactose oxidase, central domain"/>
    <property type="match status" value="1"/>
</dbReference>
<keyword evidence="1" id="KW-0732">Signal</keyword>
<comment type="caution">
    <text evidence="6">The sequence shown here is derived from an EMBL/GenBank/DDBJ whole genome shotgun (WGS) entry which is preliminary data.</text>
</comment>
<evidence type="ECO:0000256" key="1">
    <source>
        <dbReference type="ARBA" id="ARBA00022729"/>
    </source>
</evidence>
<proteinExistence type="predicted"/>
<evidence type="ECO:0000259" key="4">
    <source>
        <dbReference type="Pfam" id="PF07250"/>
    </source>
</evidence>
<dbReference type="InterPro" id="IPR014756">
    <property type="entry name" value="Ig_E-set"/>
</dbReference>
<evidence type="ECO:0000256" key="3">
    <source>
        <dbReference type="SAM" id="Phobius"/>
    </source>
</evidence>
<dbReference type="PANTHER" id="PTHR32208:SF21">
    <property type="entry name" value="LOW QUALITY PROTEIN: ALDEHYDE OXIDASE GLOX-LIKE"/>
    <property type="match status" value="1"/>
</dbReference>
<dbReference type="Gene3D" id="2.60.40.10">
    <property type="entry name" value="Immunoglobulins"/>
    <property type="match status" value="1"/>
</dbReference>
<evidence type="ECO:0008006" key="8">
    <source>
        <dbReference type="Google" id="ProtNLM"/>
    </source>
</evidence>
<evidence type="ECO:0000259" key="5">
    <source>
        <dbReference type="Pfam" id="PF09118"/>
    </source>
</evidence>
<feature type="region of interest" description="Disordered" evidence="2">
    <location>
        <begin position="1"/>
        <end position="47"/>
    </location>
</feature>
<dbReference type="PANTHER" id="PTHR32208">
    <property type="entry name" value="SECRETED PROTEIN-RELATED"/>
    <property type="match status" value="1"/>
</dbReference>
<dbReference type="STRING" id="1806994.A0A507BVG4"/>
<dbReference type="OrthoDB" id="2019572at2759"/>
<dbReference type="Gene3D" id="2.130.10.80">
    <property type="entry name" value="Galactose oxidase/kelch, beta-propeller"/>
    <property type="match status" value="1"/>
</dbReference>
<keyword evidence="3" id="KW-1133">Transmembrane helix</keyword>
<dbReference type="CDD" id="cd02851">
    <property type="entry name" value="E_set_GO_C"/>
    <property type="match status" value="1"/>
</dbReference>
<reference evidence="6 7" key="1">
    <citation type="journal article" date="2019" name="Sci. Rep.">
        <title>Comparative genomics of chytrid fungi reveal insights into the obligate biotrophic and pathogenic lifestyle of Synchytrium endobioticum.</title>
        <authorList>
            <person name="van de Vossenberg B.T.L.H."/>
            <person name="Warris S."/>
            <person name="Nguyen H.D.T."/>
            <person name="van Gent-Pelzer M.P.E."/>
            <person name="Joly D.L."/>
            <person name="van de Geest H.C."/>
            <person name="Bonants P.J.M."/>
            <person name="Smith D.S."/>
            <person name="Levesque C.A."/>
            <person name="van der Lee T.A.J."/>
        </authorList>
    </citation>
    <scope>NUCLEOTIDE SEQUENCE [LARGE SCALE GENOMIC DNA]</scope>
    <source>
        <strain evidence="6 7">JEL517</strain>
    </source>
</reference>
<dbReference type="InterPro" id="IPR037293">
    <property type="entry name" value="Gal_Oxidase_central_sf"/>
</dbReference>
<name>A0A507BVG4_9FUNG</name>
<dbReference type="Proteomes" id="UP000319731">
    <property type="component" value="Unassembled WGS sequence"/>
</dbReference>
<keyword evidence="7" id="KW-1185">Reference proteome</keyword>
<accession>A0A507BVG4</accession>
<dbReference type="SUPFAM" id="SSF81296">
    <property type="entry name" value="E set domains"/>
    <property type="match status" value="1"/>
</dbReference>
<sequence>MSKSTVGRRAGKAMAKMSDELKDEDAPPPQVPPKTMQKTRPKADKSKSSFCDAPAMFTALLVIFAILLPFWVNGDHLRLREGRAAVPTRTGSWAVIMVDTRAVCAQSGVLPNNHLFCLERPHLPPYPPNQNLFKSATSIDTMVDINVGKSTPTASIIRVTQNAYGSGMAQFGNGSIAIIGGDSYNIGTYTTDGRLAKRVLNPCITGCTVGSIAAVGPMSSPRWFPTVVTMVDGSVMIIGGNSFSVDAATSSVTDLNPTYEYHPAKAAGPITLNVLSSLFPFSLRPWACILPSGRVFVHVGSNSVLIDPTTDTVDSTTIPAFSTATQRTRDYPYTAAVVLLPLTLANGYTTTILVCGGVLKSSNPDSNPGTDLTASNFCNILNPDAVSPSWTAVDPMPNARVMADATLLPDGTVLFTNGASYGMAGGVAGSGTGAQPVLGADLFDPTAPAGSQWTSLAAATVPRLYASGSLLLADGRVVTVGSDNQNWNDAVTFGATCTVALNCTDPFEYRMEAFSPPYLSLGTRPVISSVQTPLTYGTVFFIKYSGATSISMVTLVRYSTTAASVNTDQRTIQLSITSQQTGVVFVASPFSGMIAPPGHYHLFILAGGVPSVASMITLPPTSSNGTVIVESPAPSAGASPASAASPSAAAAGSGGATAAKFLSAGMKRAYNPWGILNVM</sequence>
<dbReference type="InterPro" id="IPR011043">
    <property type="entry name" value="Gal_Oxase/kelch_b-propeller"/>
</dbReference>
<feature type="transmembrane region" description="Helical" evidence="3">
    <location>
        <begin position="50"/>
        <end position="72"/>
    </location>
</feature>
<dbReference type="Pfam" id="PF07250">
    <property type="entry name" value="Glyoxal_oxid_N"/>
    <property type="match status" value="1"/>
</dbReference>
<dbReference type="AlphaFoldDB" id="A0A507BVG4"/>
<keyword evidence="3" id="KW-0812">Transmembrane</keyword>
<dbReference type="EMBL" id="QEAO01000044">
    <property type="protein sequence ID" value="TPX31492.1"/>
    <property type="molecule type" value="Genomic_DNA"/>
</dbReference>
<evidence type="ECO:0000313" key="7">
    <source>
        <dbReference type="Proteomes" id="UP000319731"/>
    </source>
</evidence>
<dbReference type="InterPro" id="IPR013783">
    <property type="entry name" value="Ig-like_fold"/>
</dbReference>
<evidence type="ECO:0000256" key="2">
    <source>
        <dbReference type="SAM" id="MobiDB-lite"/>
    </source>
</evidence>
<feature type="domain" description="Galactose oxidase-like Early set" evidence="5">
    <location>
        <begin position="524"/>
        <end position="617"/>
    </location>
</feature>
<protein>
    <recommendedName>
        <fullName evidence="8">Galactose oxidase-like Early set domain-containing protein</fullName>
    </recommendedName>
</protein>
<organism evidence="6 7">
    <name type="scientific">Synchytrium microbalum</name>
    <dbReference type="NCBI Taxonomy" id="1806994"/>
    <lineage>
        <taxon>Eukaryota</taxon>
        <taxon>Fungi</taxon>
        <taxon>Fungi incertae sedis</taxon>
        <taxon>Chytridiomycota</taxon>
        <taxon>Chytridiomycota incertae sedis</taxon>
        <taxon>Chytridiomycetes</taxon>
        <taxon>Synchytriales</taxon>
        <taxon>Synchytriaceae</taxon>
        <taxon>Synchytrium</taxon>
    </lineage>
</organism>
<keyword evidence="3" id="KW-0472">Membrane</keyword>
<evidence type="ECO:0000313" key="6">
    <source>
        <dbReference type="EMBL" id="TPX31492.1"/>
    </source>
</evidence>
<dbReference type="Pfam" id="PF09118">
    <property type="entry name" value="GO-like_E_set"/>
    <property type="match status" value="1"/>
</dbReference>
<feature type="domain" description="Glyoxal oxidase N-terminal" evidence="4">
    <location>
        <begin position="155"/>
        <end position="518"/>
    </location>
</feature>
<dbReference type="InterPro" id="IPR015202">
    <property type="entry name" value="GO-like_E_set"/>
</dbReference>
<dbReference type="InterPro" id="IPR009880">
    <property type="entry name" value="Glyoxal_oxidase_N"/>
</dbReference>
<dbReference type="RefSeq" id="XP_031022912.1">
    <property type="nucleotide sequence ID" value="XM_031171139.1"/>
</dbReference>
<dbReference type="GeneID" id="42006436"/>
<gene>
    <name evidence="6" type="ORF">SmJEL517_g05212</name>
</gene>